<reference evidence="1" key="1">
    <citation type="journal article" date="2020" name="Nature">
        <title>Giant virus diversity and host interactions through global metagenomics.</title>
        <authorList>
            <person name="Schulz F."/>
            <person name="Roux S."/>
            <person name="Paez-Espino D."/>
            <person name="Jungbluth S."/>
            <person name="Walsh D.A."/>
            <person name="Denef V.J."/>
            <person name="McMahon K.D."/>
            <person name="Konstantinidis K.T."/>
            <person name="Eloe-Fadrosh E.A."/>
            <person name="Kyrpides N.C."/>
            <person name="Woyke T."/>
        </authorList>
    </citation>
    <scope>NUCLEOTIDE SEQUENCE</scope>
    <source>
        <strain evidence="1">GVMAG-M-3300009182-46</strain>
    </source>
</reference>
<protein>
    <submittedName>
        <fullName evidence="1">Uncharacterized protein</fullName>
    </submittedName>
</protein>
<name>A0A6C0F9W1_9ZZZZ</name>
<accession>A0A6C0F9W1</accession>
<dbReference type="EMBL" id="MN739028">
    <property type="protein sequence ID" value="QHT35955.1"/>
    <property type="molecule type" value="Genomic_DNA"/>
</dbReference>
<proteinExistence type="predicted"/>
<sequence length="100" mass="11453">MNVFVGTKTNPSFLVEINEKTIAIYQADRISKADTTLDFYETYALGKKVLETKYKLIQFPEKLPTEYKKASYGSVIVDTLEIITKKEKIVVQRSISIENL</sequence>
<organism evidence="1">
    <name type="scientific">viral metagenome</name>
    <dbReference type="NCBI Taxonomy" id="1070528"/>
    <lineage>
        <taxon>unclassified sequences</taxon>
        <taxon>metagenomes</taxon>
        <taxon>organismal metagenomes</taxon>
    </lineage>
</organism>
<dbReference type="AlphaFoldDB" id="A0A6C0F9W1"/>
<evidence type="ECO:0000313" key="1">
    <source>
        <dbReference type="EMBL" id="QHT35955.1"/>
    </source>
</evidence>